<dbReference type="OrthoDB" id="9981546at2759"/>
<feature type="region of interest" description="Disordered" evidence="1">
    <location>
        <begin position="122"/>
        <end position="156"/>
    </location>
</feature>
<organism evidence="2 3">
    <name type="scientific">Rasamsonia emersonii (strain ATCC 16479 / CBS 393.64 / IMI 116815)</name>
    <dbReference type="NCBI Taxonomy" id="1408163"/>
    <lineage>
        <taxon>Eukaryota</taxon>
        <taxon>Fungi</taxon>
        <taxon>Dikarya</taxon>
        <taxon>Ascomycota</taxon>
        <taxon>Pezizomycotina</taxon>
        <taxon>Eurotiomycetes</taxon>
        <taxon>Eurotiomycetidae</taxon>
        <taxon>Eurotiales</taxon>
        <taxon>Trichocomaceae</taxon>
        <taxon>Rasamsonia</taxon>
    </lineage>
</organism>
<evidence type="ECO:0000256" key="1">
    <source>
        <dbReference type="SAM" id="MobiDB-lite"/>
    </source>
</evidence>
<reference evidence="2 3" key="1">
    <citation type="submission" date="2015-04" db="EMBL/GenBank/DDBJ databases">
        <authorList>
            <person name="Heijne W.H."/>
            <person name="Fedorova N.D."/>
            <person name="Nierman W.C."/>
            <person name="Vollebregt A.W."/>
            <person name="Zhao Z."/>
            <person name="Wu L."/>
            <person name="Kumar M."/>
            <person name="Stam H."/>
            <person name="van den Berg M.A."/>
            <person name="Pel H.J."/>
        </authorList>
    </citation>
    <scope>NUCLEOTIDE SEQUENCE [LARGE SCALE GENOMIC DNA]</scope>
    <source>
        <strain evidence="2 3">CBS 393.64</strain>
    </source>
</reference>
<feature type="region of interest" description="Disordered" evidence="1">
    <location>
        <begin position="235"/>
        <end position="255"/>
    </location>
</feature>
<comment type="caution">
    <text evidence="2">The sequence shown here is derived from an EMBL/GenBank/DDBJ whole genome shotgun (WGS) entry which is preliminary data.</text>
</comment>
<dbReference type="RefSeq" id="XP_013332483.1">
    <property type="nucleotide sequence ID" value="XM_013477029.1"/>
</dbReference>
<protein>
    <recommendedName>
        <fullName evidence="4">F-box domain protein</fullName>
    </recommendedName>
</protein>
<evidence type="ECO:0000313" key="3">
    <source>
        <dbReference type="Proteomes" id="UP000053958"/>
    </source>
</evidence>
<proteinExistence type="predicted"/>
<dbReference type="GeneID" id="25312138"/>
<dbReference type="Proteomes" id="UP000053958">
    <property type="component" value="Unassembled WGS sequence"/>
</dbReference>
<dbReference type="AlphaFoldDB" id="A0A0F4Z702"/>
<sequence length="345" mass="38601">MDRHTDATAWSRPTGTHPPGCISILYLMSRALLPLTLVSHRFYALILRILHYRLLVAASVKEYKLMLECFHPSSRLTEPHVFCSYLGTDGLTDKHEGHGSLFEHCTEAERLGRLTSLYSRFRPEPSTEEVSPQPRTRRPPTGAVIGPDGTPADTDGDVAEESANVPEEGVQFVTRPVSLDRFEDFSQLCVVVNLVKVVPGTTRLLSAVTIEDGIIRIWRDWLKEQAKSGFDAVAQSQAALQEGDPEAERGTASTSNGEDKRILWVDGKKNVGLKLRVKEKKWNRNAPVLVHRDEDHAVSYVVEIEEVHIRTTRLLLTVEQSLEEQQYYPKAVIFGAYRGAAMAMG</sequence>
<accession>A0A0F4Z702</accession>
<evidence type="ECO:0000313" key="2">
    <source>
        <dbReference type="EMBL" id="KKA25871.1"/>
    </source>
</evidence>
<name>A0A0F4Z702_RASE3</name>
<dbReference type="EMBL" id="LASV01000007">
    <property type="protein sequence ID" value="KKA25871.1"/>
    <property type="molecule type" value="Genomic_DNA"/>
</dbReference>
<keyword evidence="3" id="KW-1185">Reference proteome</keyword>
<gene>
    <name evidence="2" type="ORF">T310_0074</name>
</gene>
<evidence type="ECO:0008006" key="4">
    <source>
        <dbReference type="Google" id="ProtNLM"/>
    </source>
</evidence>